<comment type="similarity">
    <text evidence="1">Belongs to the bacterial solute-binding protein 9 family.</text>
</comment>
<gene>
    <name evidence="6" type="ORF">FKV42_12010</name>
</gene>
<keyword evidence="2" id="KW-0813">Transport</keyword>
<evidence type="ECO:0000256" key="3">
    <source>
        <dbReference type="ARBA" id="ARBA00022729"/>
    </source>
</evidence>
<dbReference type="RefSeq" id="WP_154810548.1">
    <property type="nucleotide sequence ID" value="NZ_VIAQ01000019.1"/>
</dbReference>
<feature type="compositionally biased region" description="Acidic residues" evidence="5">
    <location>
        <begin position="137"/>
        <end position="151"/>
    </location>
</feature>
<dbReference type="OrthoDB" id="50488at2157"/>
<keyword evidence="7" id="KW-1185">Reference proteome</keyword>
<dbReference type="PANTHER" id="PTHR42953">
    <property type="entry name" value="HIGH-AFFINITY ZINC UPTAKE SYSTEM PROTEIN ZNUA-RELATED"/>
    <property type="match status" value="1"/>
</dbReference>
<dbReference type="SUPFAM" id="SSF53807">
    <property type="entry name" value="Helical backbone' metal receptor"/>
    <property type="match status" value="1"/>
</dbReference>
<protein>
    <submittedName>
        <fullName evidence="6">Zinc ABC transporter substrate-binding protein</fullName>
    </submittedName>
</protein>
<reference evidence="6 7" key="1">
    <citation type="submission" date="2019-06" db="EMBL/GenBank/DDBJ databases">
        <title>Draft genome sequence of Methanolobus vulcani B1d.</title>
        <authorList>
            <person name="Creighbaum A.J."/>
            <person name="Ticak T."/>
            <person name="Hariraju D."/>
            <person name="Arivett B.A."/>
            <person name="Ferguson D.J.Jr."/>
        </authorList>
    </citation>
    <scope>NUCLEOTIDE SEQUENCE [LARGE SCALE GENOMIC DNA]</scope>
    <source>
        <strain evidence="6 7">B1d</strain>
    </source>
</reference>
<dbReference type="AlphaFoldDB" id="A0A7Z8KLS9"/>
<feature type="coiled-coil region" evidence="4">
    <location>
        <begin position="182"/>
        <end position="209"/>
    </location>
</feature>
<dbReference type="Proteomes" id="UP000319335">
    <property type="component" value="Unassembled WGS sequence"/>
</dbReference>
<dbReference type="InterPro" id="IPR050492">
    <property type="entry name" value="Bact_metal-bind_prot9"/>
</dbReference>
<evidence type="ECO:0000256" key="2">
    <source>
        <dbReference type="ARBA" id="ARBA00022448"/>
    </source>
</evidence>
<dbReference type="Pfam" id="PF01297">
    <property type="entry name" value="ZnuA"/>
    <property type="match status" value="1"/>
</dbReference>
<dbReference type="Gene3D" id="3.40.50.1980">
    <property type="entry name" value="Nitrogenase molybdenum iron protein domain"/>
    <property type="match status" value="2"/>
</dbReference>
<feature type="region of interest" description="Disordered" evidence="5">
    <location>
        <begin position="135"/>
        <end position="158"/>
    </location>
</feature>
<name>A0A7Z8KLS9_9EURY</name>
<dbReference type="PANTHER" id="PTHR42953:SF3">
    <property type="entry name" value="HIGH-AFFINITY ZINC UPTAKE SYSTEM PROTEIN ZNUA"/>
    <property type="match status" value="1"/>
</dbReference>
<dbReference type="GO" id="GO:0030001">
    <property type="term" value="P:metal ion transport"/>
    <property type="evidence" value="ECO:0007669"/>
    <property type="project" value="InterPro"/>
</dbReference>
<comment type="caution">
    <text evidence="6">The sequence shown here is derived from an EMBL/GenBank/DDBJ whole genome shotgun (WGS) entry which is preliminary data.</text>
</comment>
<dbReference type="InterPro" id="IPR006127">
    <property type="entry name" value="ZnuA-like"/>
</dbReference>
<evidence type="ECO:0000313" key="7">
    <source>
        <dbReference type="Proteomes" id="UP000319335"/>
    </source>
</evidence>
<evidence type="ECO:0000256" key="5">
    <source>
        <dbReference type="SAM" id="MobiDB-lite"/>
    </source>
</evidence>
<evidence type="ECO:0000256" key="4">
    <source>
        <dbReference type="SAM" id="Coils"/>
    </source>
</evidence>
<accession>A0A7Z8KLS9</accession>
<evidence type="ECO:0000313" key="6">
    <source>
        <dbReference type="EMBL" id="TQD23922.1"/>
    </source>
</evidence>
<proteinExistence type="inferred from homology"/>
<organism evidence="6 7">
    <name type="scientific">Methanolobus vulcani</name>
    <dbReference type="NCBI Taxonomy" id="38026"/>
    <lineage>
        <taxon>Archaea</taxon>
        <taxon>Methanobacteriati</taxon>
        <taxon>Methanobacteriota</taxon>
        <taxon>Stenosarchaea group</taxon>
        <taxon>Methanomicrobia</taxon>
        <taxon>Methanosarcinales</taxon>
        <taxon>Methanosarcinaceae</taxon>
        <taxon>Methanolobus</taxon>
    </lineage>
</organism>
<sequence>MKKLTMALITLLLLGVVLISGCVDEQSSSETTSDSNDNSIIVGVSILPQQEFVEKIAGDNVEVVVMVPPGADPHSYEPTPSQLTALSKAKMYAMVGSGITVEDTMMDKLEDLNPDMQIIDCSEGITLIEMEAHVHEGEEETDEEDHEEESGLDPHIWTSPDNVEIMVENIYQGLVSVDPDNQETYLENKNAYLAELNELDEQIQNTLEGKEGGSFMVYHPAWGYFANHYGITQVAVEIEGKEPSVQDMQNIIDEANEEGIKVIFVQSGFSTVSAEAIADEIGGEVVEVDPLAKDYIDNLAKVAEAFEKGLA</sequence>
<dbReference type="GO" id="GO:0046872">
    <property type="term" value="F:metal ion binding"/>
    <property type="evidence" value="ECO:0007669"/>
    <property type="project" value="InterPro"/>
</dbReference>
<evidence type="ECO:0000256" key="1">
    <source>
        <dbReference type="ARBA" id="ARBA00011028"/>
    </source>
</evidence>
<keyword evidence="3" id="KW-0732">Signal</keyword>
<keyword evidence="4" id="KW-0175">Coiled coil</keyword>
<dbReference type="PROSITE" id="PS51257">
    <property type="entry name" value="PROKAR_LIPOPROTEIN"/>
    <property type="match status" value="1"/>
</dbReference>
<dbReference type="EMBL" id="VIAQ01000019">
    <property type="protein sequence ID" value="TQD23922.1"/>
    <property type="molecule type" value="Genomic_DNA"/>
</dbReference>